<protein>
    <recommendedName>
        <fullName evidence="3">C2H2-type domain-containing protein</fullName>
    </recommendedName>
</protein>
<feature type="compositionally biased region" description="Polar residues" evidence="2">
    <location>
        <begin position="975"/>
        <end position="986"/>
    </location>
</feature>
<feature type="region of interest" description="Disordered" evidence="2">
    <location>
        <begin position="427"/>
        <end position="459"/>
    </location>
</feature>
<dbReference type="PROSITE" id="PS50157">
    <property type="entry name" value="ZINC_FINGER_C2H2_2"/>
    <property type="match status" value="1"/>
</dbReference>
<name>A0A2C9LKH4_BIOGL</name>
<feature type="compositionally biased region" description="Basic and acidic residues" evidence="2">
    <location>
        <begin position="358"/>
        <end position="372"/>
    </location>
</feature>
<feature type="compositionally biased region" description="Polar residues" evidence="2">
    <location>
        <begin position="898"/>
        <end position="919"/>
    </location>
</feature>
<feature type="compositionally biased region" description="Basic and acidic residues" evidence="2">
    <location>
        <begin position="531"/>
        <end position="540"/>
    </location>
</feature>
<dbReference type="SMART" id="SM00355">
    <property type="entry name" value="ZnF_C2H2"/>
    <property type="match status" value="1"/>
</dbReference>
<feature type="compositionally biased region" description="Basic residues" evidence="2">
    <location>
        <begin position="516"/>
        <end position="530"/>
    </location>
</feature>
<evidence type="ECO:0000313" key="4">
    <source>
        <dbReference type="EnsemblMetazoa" id="BGLB031983-PA"/>
    </source>
</evidence>
<feature type="compositionally biased region" description="Low complexity" evidence="2">
    <location>
        <begin position="436"/>
        <end position="454"/>
    </location>
</feature>
<dbReference type="VEuPathDB" id="VectorBase:BGLB031983"/>
<reference evidence="4" key="1">
    <citation type="submission" date="2020-05" db="UniProtKB">
        <authorList>
            <consortium name="EnsemblMetazoa"/>
        </authorList>
    </citation>
    <scope>IDENTIFICATION</scope>
    <source>
        <strain evidence="4">BB02</strain>
    </source>
</reference>
<feature type="domain" description="C2H2-type" evidence="3">
    <location>
        <begin position="333"/>
        <end position="360"/>
    </location>
</feature>
<dbReference type="KEGG" id="bgt:106057514"/>
<keyword evidence="1" id="KW-0862">Zinc</keyword>
<dbReference type="Proteomes" id="UP000076420">
    <property type="component" value="Unassembled WGS sequence"/>
</dbReference>
<gene>
    <name evidence="4" type="primary">106057514</name>
</gene>
<feature type="compositionally biased region" description="Low complexity" evidence="2">
    <location>
        <begin position="995"/>
        <end position="1015"/>
    </location>
</feature>
<evidence type="ECO:0000256" key="1">
    <source>
        <dbReference type="PROSITE-ProRule" id="PRU00042"/>
    </source>
</evidence>
<dbReference type="InterPro" id="IPR013087">
    <property type="entry name" value="Znf_C2H2_type"/>
</dbReference>
<feature type="region of interest" description="Disordered" evidence="2">
    <location>
        <begin position="480"/>
        <end position="548"/>
    </location>
</feature>
<feature type="region of interest" description="Disordered" evidence="2">
    <location>
        <begin position="877"/>
        <end position="1015"/>
    </location>
</feature>
<dbReference type="VEuPathDB" id="VectorBase:BGLAX_043669"/>
<dbReference type="OrthoDB" id="6159897at2759"/>
<dbReference type="PROSITE" id="PS00028">
    <property type="entry name" value="ZINC_FINGER_C2H2_1"/>
    <property type="match status" value="1"/>
</dbReference>
<feature type="region of interest" description="Disordered" evidence="2">
    <location>
        <begin position="358"/>
        <end position="404"/>
    </location>
</feature>
<keyword evidence="1" id="KW-0479">Metal-binding</keyword>
<dbReference type="EnsemblMetazoa" id="BGLB031983-RA">
    <property type="protein sequence ID" value="BGLB031983-PA"/>
    <property type="gene ID" value="BGLB031983"/>
</dbReference>
<proteinExistence type="predicted"/>
<sequence length="1113" mass="119845">MDAVTESDQTMIVASTQTDLITSDILWQCLFVIKKEFVNLDYRITRGQKGQEMVVVYRSDAFGIFGPPVDPITLTLDPSGQSLLSILFKPVQRVSFVSPKTGCIEVNTLLKLLLLVAGKGFYFCPGIPENFLIGKTFNRNVMLHKLPFKRYQATNCPVYYQCSETVIKNSKASCIAICQRCLQAAAAMGQPHSSQNYANSTKADIPNKTIYVAVTEDNNGLCPRETVPPHSGFQVLTPLSSNLKQDIKRVTSGELHNNYSKLSPVDSNGLSGVASAENKSDALIDKIKSGTSSLRLMLREKYKKKTLGFPDESLQDIKSESVNNKMEKKSKCNVCKQCKKQFSTPASLLNHLQRHEGLPGSWKDRLRSKRQDTIGTKTSSLLRMIARSSKPQAGPKNKKNSPAISENALRMVLKYLDVIIPSMNGARTVKKEQTKSNSKPSSKQSSNSVSAASDDVNRPSNGLAAVQTLLEAAALTGSGLDDMKRTNLDGPGRKRKAVAAVLPVPQSSSSEDGWAKKSRKSMRLATKKSKGKLDDLKDTQMDNSPSSHDTALLRNLDLLSSVSLNLHVPPTNVTTAHVTSYAPVSPHGSASVFVSSSTVHPVPHSYNVTVSNHVQHNTSGGKVVCSKTSDALVDSSGAKLPPVPPLLFAGLSHEQSVLFNGSNVQKPFGSSSADLPVAGCPSILRSLVSVSDASSSDCGAIDLSKPKQMGLSPNIPQEMQIGALPRLSDNLVPVGKEDQKELLKCIMMMSKAAPIAPAQPPESVISDKQSDCNLQARMFASARDYKIDRKSNNSVSQVQSVVASSTSRIVQGVKCGKGGGHGAPVQGDEIQCGYKWSGSGGLVKERTQMVRELVPADIMDSLLNRSIPQISPMSNAQSSAINLSSPPLPQHPHHILSNACSPVRNSPPNISALNLTTAKPNHIPSPKRAGPGRPKKSATTSYPPSPPSIWPPAPNTRSILRSSLMHPPRAHTPTDRGTNSGSSPQKTVHLPNNCAPSPNSLASSVSSNGAVSSPSLSAMLRHPSSIKKDLTYDYTGSGYFSIDPMALHGYNTTAFSKGVEIKSEPMDNFLHGSHDRIIMALPVKNEMSEQHRGSQLIIDDDDSSSKNLVMEIR</sequence>
<dbReference type="GO" id="GO:0008270">
    <property type="term" value="F:zinc ion binding"/>
    <property type="evidence" value="ECO:0007669"/>
    <property type="project" value="UniProtKB-KW"/>
</dbReference>
<evidence type="ECO:0000313" key="5">
    <source>
        <dbReference type="Proteomes" id="UP000076420"/>
    </source>
</evidence>
<feature type="compositionally biased region" description="Pro residues" evidence="2">
    <location>
        <begin position="943"/>
        <end position="954"/>
    </location>
</feature>
<accession>A0A2C9LKH4</accession>
<dbReference type="AlphaFoldDB" id="A0A2C9LKH4"/>
<dbReference type="RefSeq" id="XP_013070190.2">
    <property type="nucleotide sequence ID" value="XM_013214736.2"/>
</dbReference>
<organism evidence="4 5">
    <name type="scientific">Biomphalaria glabrata</name>
    <name type="common">Bloodfluke planorb</name>
    <name type="synonym">Freshwater snail</name>
    <dbReference type="NCBI Taxonomy" id="6526"/>
    <lineage>
        <taxon>Eukaryota</taxon>
        <taxon>Metazoa</taxon>
        <taxon>Spiralia</taxon>
        <taxon>Lophotrochozoa</taxon>
        <taxon>Mollusca</taxon>
        <taxon>Gastropoda</taxon>
        <taxon>Heterobranchia</taxon>
        <taxon>Euthyneura</taxon>
        <taxon>Panpulmonata</taxon>
        <taxon>Hygrophila</taxon>
        <taxon>Lymnaeoidea</taxon>
        <taxon>Planorbidae</taxon>
        <taxon>Biomphalaria</taxon>
    </lineage>
</organism>
<keyword evidence="1" id="KW-0863">Zinc-finger</keyword>
<evidence type="ECO:0000259" key="3">
    <source>
        <dbReference type="PROSITE" id="PS50157"/>
    </source>
</evidence>
<evidence type="ECO:0000256" key="2">
    <source>
        <dbReference type="SAM" id="MobiDB-lite"/>
    </source>
</evidence>